<proteinExistence type="predicted"/>
<organism evidence="5 8">
    <name type="scientific">Rotaria magnacalcarata</name>
    <dbReference type="NCBI Taxonomy" id="392030"/>
    <lineage>
        <taxon>Eukaryota</taxon>
        <taxon>Metazoa</taxon>
        <taxon>Spiralia</taxon>
        <taxon>Gnathifera</taxon>
        <taxon>Rotifera</taxon>
        <taxon>Eurotatoria</taxon>
        <taxon>Bdelloidea</taxon>
        <taxon>Philodinida</taxon>
        <taxon>Philodinidae</taxon>
        <taxon>Rotaria</taxon>
    </lineage>
</organism>
<gene>
    <name evidence="7" type="ORF">BYL167_LOCUS56935</name>
    <name evidence="5" type="ORF">CJN711_LOCUS33657</name>
    <name evidence="6" type="ORF">GIL414_LOCUS52380</name>
    <name evidence="4" type="ORF">KQP761_LOCUS17491</name>
</gene>
<keyword evidence="1" id="KW-0238">DNA-binding</keyword>
<feature type="domain" description="HMG box" evidence="3">
    <location>
        <begin position="31"/>
        <end position="98"/>
    </location>
</feature>
<dbReference type="EMBL" id="CAJNOV010016242">
    <property type="protein sequence ID" value="CAF1587431.1"/>
    <property type="molecule type" value="Genomic_DNA"/>
</dbReference>
<dbReference type="GO" id="GO:0005634">
    <property type="term" value="C:nucleus"/>
    <property type="evidence" value="ECO:0007669"/>
    <property type="project" value="UniProtKB-UniRule"/>
</dbReference>
<dbReference type="Pfam" id="PF00505">
    <property type="entry name" value="HMG_box"/>
    <property type="match status" value="1"/>
</dbReference>
<evidence type="ECO:0000313" key="6">
    <source>
        <dbReference type="EMBL" id="CAF4912273.1"/>
    </source>
</evidence>
<dbReference type="CDD" id="cd00084">
    <property type="entry name" value="HMG-box_SF"/>
    <property type="match status" value="1"/>
</dbReference>
<accession>A0A815ZVN3</accession>
<dbReference type="Proteomes" id="UP000681720">
    <property type="component" value="Unassembled WGS sequence"/>
</dbReference>
<feature type="compositionally biased region" description="Basic and acidic residues" evidence="2">
    <location>
        <begin position="134"/>
        <end position="150"/>
    </location>
</feature>
<dbReference type="Gene3D" id="1.10.30.10">
    <property type="entry name" value="High mobility group box domain"/>
    <property type="match status" value="1"/>
</dbReference>
<dbReference type="Proteomes" id="UP000681967">
    <property type="component" value="Unassembled WGS sequence"/>
</dbReference>
<feature type="DNA-binding region" description="HMG box" evidence="1">
    <location>
        <begin position="31"/>
        <end position="98"/>
    </location>
</feature>
<reference evidence="5" key="1">
    <citation type="submission" date="2021-02" db="EMBL/GenBank/DDBJ databases">
        <authorList>
            <person name="Nowell W R."/>
        </authorList>
    </citation>
    <scope>NUCLEOTIDE SEQUENCE</scope>
</reference>
<dbReference type="EMBL" id="CAJOBH010223963">
    <property type="protein sequence ID" value="CAF5041065.1"/>
    <property type="molecule type" value="Genomic_DNA"/>
</dbReference>
<dbReference type="EMBL" id="CAJOBJ010179334">
    <property type="protein sequence ID" value="CAF4912273.1"/>
    <property type="molecule type" value="Genomic_DNA"/>
</dbReference>
<dbReference type="SMART" id="SM00398">
    <property type="entry name" value="HMG"/>
    <property type="match status" value="1"/>
</dbReference>
<feature type="compositionally biased region" description="Basic and acidic residues" evidence="2">
    <location>
        <begin position="157"/>
        <end position="170"/>
    </location>
</feature>
<dbReference type="EMBL" id="CAJNOW010008882">
    <property type="protein sequence ID" value="CAF1548884.1"/>
    <property type="molecule type" value="Genomic_DNA"/>
</dbReference>
<sequence length="170" mass="19468">MVKRSISKKSKQSRKTTKKSECSNKNVQTGGKRQPSGYLMFCSEQRAHRKSDFETMKPKEIMQYLGAEWRKLSPQQQESYKIKAPNKAHHDTSNKEEAKPQKSHTHTTSACDQSEAKAKSNTLHNATCSKNSSKKKENVKMKKNVHEKIASQKLPHHHEEAHEVDINLTD</sequence>
<evidence type="ECO:0000259" key="3">
    <source>
        <dbReference type="PROSITE" id="PS50118"/>
    </source>
</evidence>
<feature type="region of interest" description="Disordered" evidence="2">
    <location>
        <begin position="1"/>
        <end position="38"/>
    </location>
</feature>
<dbReference type="OrthoDB" id="10050999at2759"/>
<dbReference type="Proteomes" id="UP000663855">
    <property type="component" value="Unassembled WGS sequence"/>
</dbReference>
<feature type="compositionally biased region" description="Basic and acidic residues" evidence="2">
    <location>
        <begin position="88"/>
        <end position="100"/>
    </location>
</feature>
<evidence type="ECO:0000313" key="7">
    <source>
        <dbReference type="EMBL" id="CAF5041065.1"/>
    </source>
</evidence>
<evidence type="ECO:0000256" key="2">
    <source>
        <dbReference type="SAM" id="MobiDB-lite"/>
    </source>
</evidence>
<evidence type="ECO:0000256" key="1">
    <source>
        <dbReference type="PROSITE-ProRule" id="PRU00267"/>
    </source>
</evidence>
<evidence type="ECO:0000313" key="8">
    <source>
        <dbReference type="Proteomes" id="UP000663855"/>
    </source>
</evidence>
<feature type="compositionally biased region" description="Basic residues" evidence="2">
    <location>
        <begin position="1"/>
        <end position="17"/>
    </location>
</feature>
<dbReference type="AlphaFoldDB" id="A0A815ZVN3"/>
<keyword evidence="1" id="KW-0539">Nucleus</keyword>
<evidence type="ECO:0000313" key="5">
    <source>
        <dbReference type="EMBL" id="CAF1587431.1"/>
    </source>
</evidence>
<feature type="compositionally biased region" description="Polar residues" evidence="2">
    <location>
        <begin position="119"/>
        <end position="128"/>
    </location>
</feature>
<dbReference type="SUPFAM" id="SSF47095">
    <property type="entry name" value="HMG-box"/>
    <property type="match status" value="1"/>
</dbReference>
<comment type="caution">
    <text evidence="5">The sequence shown here is derived from an EMBL/GenBank/DDBJ whole genome shotgun (WGS) entry which is preliminary data.</text>
</comment>
<name>A0A815ZVN3_9BILA</name>
<dbReference type="Proteomes" id="UP000663834">
    <property type="component" value="Unassembled WGS sequence"/>
</dbReference>
<protein>
    <recommendedName>
        <fullName evidence="3">HMG box domain-containing protein</fullName>
    </recommendedName>
</protein>
<feature type="region of interest" description="Disordered" evidence="2">
    <location>
        <begin position="72"/>
        <end position="170"/>
    </location>
</feature>
<dbReference type="PROSITE" id="PS50118">
    <property type="entry name" value="HMG_BOX_2"/>
    <property type="match status" value="1"/>
</dbReference>
<evidence type="ECO:0000313" key="4">
    <source>
        <dbReference type="EMBL" id="CAF1548884.1"/>
    </source>
</evidence>
<dbReference type="GO" id="GO:0003677">
    <property type="term" value="F:DNA binding"/>
    <property type="evidence" value="ECO:0007669"/>
    <property type="project" value="UniProtKB-UniRule"/>
</dbReference>
<dbReference type="InterPro" id="IPR036910">
    <property type="entry name" value="HMG_box_dom_sf"/>
</dbReference>
<dbReference type="InterPro" id="IPR009071">
    <property type="entry name" value="HMG_box_dom"/>
</dbReference>